<protein>
    <submittedName>
        <fullName evidence="1">Uncharacterized protein</fullName>
    </submittedName>
</protein>
<gene>
    <name evidence="1" type="ORF">FPZ43_10860</name>
</gene>
<comment type="caution">
    <text evidence="1">The sequence shown here is derived from an EMBL/GenBank/DDBJ whole genome shotgun (WGS) entry which is preliminary data.</text>
</comment>
<name>A0A563UDI2_9SPHI</name>
<dbReference type="Proteomes" id="UP000320042">
    <property type="component" value="Unassembled WGS sequence"/>
</dbReference>
<dbReference type="OrthoDB" id="9955151at2"/>
<evidence type="ECO:0000313" key="2">
    <source>
        <dbReference type="Proteomes" id="UP000320042"/>
    </source>
</evidence>
<dbReference type="EMBL" id="VOEJ01000004">
    <property type="protein sequence ID" value="TWR29442.1"/>
    <property type="molecule type" value="Genomic_DNA"/>
</dbReference>
<dbReference type="RefSeq" id="WP_146381931.1">
    <property type="nucleotide sequence ID" value="NZ_VOEJ01000004.1"/>
</dbReference>
<organism evidence="1 2">
    <name type="scientific">Mucilaginibacter pallidiroseus</name>
    <dbReference type="NCBI Taxonomy" id="2599295"/>
    <lineage>
        <taxon>Bacteria</taxon>
        <taxon>Pseudomonadati</taxon>
        <taxon>Bacteroidota</taxon>
        <taxon>Sphingobacteriia</taxon>
        <taxon>Sphingobacteriales</taxon>
        <taxon>Sphingobacteriaceae</taxon>
        <taxon>Mucilaginibacter</taxon>
    </lineage>
</organism>
<accession>A0A563UDI2</accession>
<sequence length="211" mass="24649">MIDFQNHKYDLVELAAIFAKDTRRRDFIFYYDNWGEDNNENFYTKFIDENICKGKTSRQDDAIEVSIRAGIFRGKYFDCVKAILHSRKGHWIKLTCLDWLYEFSNKIDTAKYIELNTCYMRRPNLSELNKVQATLNLLKTGTSRELSAELYSQLLSAEIPGTFYRVKILLTDSSVKFNETSKPDMVKVFVEIATHSSSLSESQKRDIVIFD</sequence>
<keyword evidence="2" id="KW-1185">Reference proteome</keyword>
<dbReference type="AlphaFoldDB" id="A0A563UDI2"/>
<evidence type="ECO:0000313" key="1">
    <source>
        <dbReference type="EMBL" id="TWR29442.1"/>
    </source>
</evidence>
<proteinExistence type="predicted"/>
<reference evidence="1 2" key="1">
    <citation type="submission" date="2019-07" db="EMBL/GenBank/DDBJ databases">
        <authorList>
            <person name="Kim J."/>
        </authorList>
    </citation>
    <scope>NUCLEOTIDE SEQUENCE [LARGE SCALE GENOMIC DNA]</scope>
    <source>
        <strain evidence="2">dk17</strain>
    </source>
</reference>